<feature type="domain" description="L,D-TPase catalytic" evidence="10">
    <location>
        <begin position="51"/>
        <end position="187"/>
    </location>
</feature>
<keyword evidence="5 7" id="KW-0573">Peptidoglycan synthesis</keyword>
<organism evidence="11 12">
    <name type="scientific">Brevifollis gellanilyticus</name>
    <dbReference type="NCBI Taxonomy" id="748831"/>
    <lineage>
        <taxon>Bacteria</taxon>
        <taxon>Pseudomonadati</taxon>
        <taxon>Verrucomicrobiota</taxon>
        <taxon>Verrucomicrobiia</taxon>
        <taxon>Verrucomicrobiales</taxon>
        <taxon>Verrucomicrobiaceae</taxon>
    </lineage>
</organism>
<dbReference type="OrthoDB" id="189120at2"/>
<evidence type="ECO:0000313" key="12">
    <source>
        <dbReference type="Proteomes" id="UP000321577"/>
    </source>
</evidence>
<comment type="similarity">
    <text evidence="2">Belongs to the YkuD family.</text>
</comment>
<evidence type="ECO:0000256" key="8">
    <source>
        <dbReference type="SAM" id="MobiDB-lite"/>
    </source>
</evidence>
<feature type="region of interest" description="Disordered" evidence="8">
    <location>
        <begin position="229"/>
        <end position="270"/>
    </location>
</feature>
<dbReference type="GO" id="GO:0005576">
    <property type="term" value="C:extracellular region"/>
    <property type="evidence" value="ECO:0007669"/>
    <property type="project" value="TreeGrafter"/>
</dbReference>
<dbReference type="InterPro" id="IPR050979">
    <property type="entry name" value="LD-transpeptidase"/>
</dbReference>
<feature type="signal peptide" evidence="9">
    <location>
        <begin position="1"/>
        <end position="26"/>
    </location>
</feature>
<sequence length="270" mass="28314">MTSPFLSPVQRIPLILLAAACLSQCASEVAPPAKSNDGTYWSAEAEAEVPAKIVISIEEQHVGLFKNGTLVGLSPISSGREGHGTHPGSFSVTEKDQEHRSSWYGAFVDSEGSVVQEDVDVRKDSAPAGSKFMGASMNWFMRFNGAIGMHQGYLPGYPASHGCIRLPGHMAELFYKATPFGSPVQVKKNGELLAQRPHNAPSVPAPAGAHGVASGTSSLGRQIASGLRPVTPDVPGAPPAPMTLAPARLAPTPKKPQGTQTLYLPGYGPQ</sequence>
<protein>
    <recommendedName>
        <fullName evidence="10">L,D-TPase catalytic domain-containing protein</fullName>
    </recommendedName>
</protein>
<dbReference type="CDD" id="cd16913">
    <property type="entry name" value="YkuD_like"/>
    <property type="match status" value="1"/>
</dbReference>
<dbReference type="PROSITE" id="PS52029">
    <property type="entry name" value="LD_TPASE"/>
    <property type="match status" value="1"/>
</dbReference>
<comment type="pathway">
    <text evidence="1 7">Cell wall biogenesis; peptidoglycan biosynthesis.</text>
</comment>
<feature type="active site" description="Proton donor/acceptor" evidence="7">
    <location>
        <position position="150"/>
    </location>
</feature>
<evidence type="ECO:0000256" key="2">
    <source>
        <dbReference type="ARBA" id="ARBA00005992"/>
    </source>
</evidence>
<dbReference type="Gene3D" id="2.40.440.10">
    <property type="entry name" value="L,D-transpeptidase catalytic domain-like"/>
    <property type="match status" value="1"/>
</dbReference>
<dbReference type="EMBL" id="BKAG01000006">
    <property type="protein sequence ID" value="GEP41871.1"/>
    <property type="molecule type" value="Genomic_DNA"/>
</dbReference>
<dbReference type="GO" id="GO:0018104">
    <property type="term" value="P:peptidoglycan-protein cross-linking"/>
    <property type="evidence" value="ECO:0007669"/>
    <property type="project" value="TreeGrafter"/>
</dbReference>
<dbReference type="PANTHER" id="PTHR30582:SF2">
    <property type="entry name" value="L,D-TRANSPEPTIDASE YCIB-RELATED"/>
    <property type="match status" value="1"/>
</dbReference>
<dbReference type="GO" id="GO:0008360">
    <property type="term" value="P:regulation of cell shape"/>
    <property type="evidence" value="ECO:0007669"/>
    <property type="project" value="UniProtKB-UniRule"/>
</dbReference>
<dbReference type="Pfam" id="PF03734">
    <property type="entry name" value="YkuD"/>
    <property type="match status" value="1"/>
</dbReference>
<keyword evidence="12" id="KW-1185">Reference proteome</keyword>
<gene>
    <name evidence="11" type="ORF">BGE01nite_11620</name>
</gene>
<keyword evidence="3" id="KW-0808">Transferase</keyword>
<keyword evidence="6 7" id="KW-0961">Cell wall biogenesis/degradation</keyword>
<comment type="caution">
    <text evidence="11">The sequence shown here is derived from an EMBL/GenBank/DDBJ whole genome shotgun (WGS) entry which is preliminary data.</text>
</comment>
<evidence type="ECO:0000256" key="9">
    <source>
        <dbReference type="SAM" id="SignalP"/>
    </source>
</evidence>
<dbReference type="InterPro" id="IPR005490">
    <property type="entry name" value="LD_TPept_cat_dom"/>
</dbReference>
<dbReference type="UniPathway" id="UPA00219"/>
<dbReference type="RefSeq" id="WP_146849367.1">
    <property type="nucleotide sequence ID" value="NZ_BKAG01000006.1"/>
</dbReference>
<evidence type="ECO:0000256" key="3">
    <source>
        <dbReference type="ARBA" id="ARBA00022679"/>
    </source>
</evidence>
<accession>A0A512M699</accession>
<evidence type="ECO:0000256" key="7">
    <source>
        <dbReference type="PROSITE-ProRule" id="PRU01373"/>
    </source>
</evidence>
<dbReference type="GO" id="GO:0071555">
    <property type="term" value="P:cell wall organization"/>
    <property type="evidence" value="ECO:0007669"/>
    <property type="project" value="UniProtKB-UniRule"/>
</dbReference>
<evidence type="ECO:0000256" key="6">
    <source>
        <dbReference type="ARBA" id="ARBA00023316"/>
    </source>
</evidence>
<evidence type="ECO:0000256" key="5">
    <source>
        <dbReference type="ARBA" id="ARBA00022984"/>
    </source>
</evidence>
<evidence type="ECO:0000256" key="1">
    <source>
        <dbReference type="ARBA" id="ARBA00004752"/>
    </source>
</evidence>
<reference evidence="11 12" key="1">
    <citation type="submission" date="2019-07" db="EMBL/GenBank/DDBJ databases">
        <title>Whole genome shotgun sequence of Brevifollis gellanilyticus NBRC 108608.</title>
        <authorList>
            <person name="Hosoyama A."/>
            <person name="Uohara A."/>
            <person name="Ohji S."/>
            <person name="Ichikawa N."/>
        </authorList>
    </citation>
    <scope>NUCLEOTIDE SEQUENCE [LARGE SCALE GENOMIC DNA]</scope>
    <source>
        <strain evidence="11 12">NBRC 108608</strain>
    </source>
</reference>
<evidence type="ECO:0000313" key="11">
    <source>
        <dbReference type="EMBL" id="GEP41871.1"/>
    </source>
</evidence>
<feature type="active site" description="Nucleophile" evidence="7">
    <location>
        <position position="163"/>
    </location>
</feature>
<dbReference type="GO" id="GO:0016740">
    <property type="term" value="F:transferase activity"/>
    <property type="evidence" value="ECO:0007669"/>
    <property type="project" value="UniProtKB-KW"/>
</dbReference>
<feature type="chain" id="PRO_5021737415" description="L,D-TPase catalytic domain-containing protein" evidence="9">
    <location>
        <begin position="27"/>
        <end position="270"/>
    </location>
</feature>
<dbReference type="InterPro" id="IPR038063">
    <property type="entry name" value="Transpep_catalytic_dom"/>
</dbReference>
<dbReference type="Proteomes" id="UP000321577">
    <property type="component" value="Unassembled WGS sequence"/>
</dbReference>
<dbReference type="PANTHER" id="PTHR30582">
    <property type="entry name" value="L,D-TRANSPEPTIDASE"/>
    <property type="match status" value="1"/>
</dbReference>
<dbReference type="GO" id="GO:0071972">
    <property type="term" value="F:peptidoglycan L,D-transpeptidase activity"/>
    <property type="evidence" value="ECO:0007669"/>
    <property type="project" value="TreeGrafter"/>
</dbReference>
<dbReference type="AlphaFoldDB" id="A0A512M699"/>
<feature type="region of interest" description="Disordered" evidence="8">
    <location>
        <begin position="77"/>
        <end position="96"/>
    </location>
</feature>
<keyword evidence="9" id="KW-0732">Signal</keyword>
<dbReference type="SUPFAM" id="SSF141523">
    <property type="entry name" value="L,D-transpeptidase catalytic domain-like"/>
    <property type="match status" value="1"/>
</dbReference>
<name>A0A512M699_9BACT</name>
<keyword evidence="4 7" id="KW-0133">Cell shape</keyword>
<evidence type="ECO:0000256" key="4">
    <source>
        <dbReference type="ARBA" id="ARBA00022960"/>
    </source>
</evidence>
<proteinExistence type="inferred from homology"/>
<evidence type="ECO:0000259" key="10">
    <source>
        <dbReference type="PROSITE" id="PS52029"/>
    </source>
</evidence>